<proteinExistence type="predicted"/>
<accession>A0ABV6H8J4</accession>
<dbReference type="PROSITE" id="PS00041">
    <property type="entry name" value="HTH_ARAC_FAMILY_1"/>
    <property type="match status" value="1"/>
</dbReference>
<dbReference type="PANTHER" id="PTHR46796:SF6">
    <property type="entry name" value="ARAC SUBFAMILY"/>
    <property type="match status" value="1"/>
</dbReference>
<evidence type="ECO:0000256" key="1">
    <source>
        <dbReference type="ARBA" id="ARBA00023015"/>
    </source>
</evidence>
<dbReference type="RefSeq" id="WP_382363447.1">
    <property type="nucleotide sequence ID" value="NZ_JBHLWV010000020.1"/>
</dbReference>
<dbReference type="Proteomes" id="UP001589783">
    <property type="component" value="Unassembled WGS sequence"/>
</dbReference>
<keyword evidence="6" id="KW-1185">Reference proteome</keyword>
<dbReference type="SUPFAM" id="SSF46689">
    <property type="entry name" value="Homeodomain-like"/>
    <property type="match status" value="1"/>
</dbReference>
<gene>
    <name evidence="5" type="ORF">ACFFJD_09440</name>
</gene>
<dbReference type="SMART" id="SM00342">
    <property type="entry name" value="HTH_ARAC"/>
    <property type="match status" value="1"/>
</dbReference>
<dbReference type="Gene3D" id="1.10.10.60">
    <property type="entry name" value="Homeodomain-like"/>
    <property type="match status" value="1"/>
</dbReference>
<keyword evidence="3" id="KW-0804">Transcription</keyword>
<protein>
    <submittedName>
        <fullName evidence="5">Helix-turn-helix domain-containing protein</fullName>
    </submittedName>
</protein>
<name>A0ABV6H8J4_9ACTN</name>
<dbReference type="InterPro" id="IPR018062">
    <property type="entry name" value="HTH_AraC-typ_CS"/>
</dbReference>
<evidence type="ECO:0000256" key="2">
    <source>
        <dbReference type="ARBA" id="ARBA00023125"/>
    </source>
</evidence>
<feature type="domain" description="HTH araC/xylS-type" evidence="4">
    <location>
        <begin position="144"/>
        <end position="243"/>
    </location>
</feature>
<comment type="caution">
    <text evidence="5">The sequence shown here is derived from an EMBL/GenBank/DDBJ whole genome shotgun (WGS) entry which is preliminary data.</text>
</comment>
<dbReference type="PROSITE" id="PS01124">
    <property type="entry name" value="HTH_ARAC_FAMILY_2"/>
    <property type="match status" value="1"/>
</dbReference>
<dbReference type="Pfam" id="PF12833">
    <property type="entry name" value="HTH_18"/>
    <property type="match status" value="1"/>
</dbReference>
<evidence type="ECO:0000259" key="4">
    <source>
        <dbReference type="PROSITE" id="PS01124"/>
    </source>
</evidence>
<keyword evidence="1" id="KW-0805">Transcription regulation</keyword>
<organism evidence="5 6">
    <name type="scientific">Gordonia phosphorivorans</name>
    <dbReference type="NCBI Taxonomy" id="1056982"/>
    <lineage>
        <taxon>Bacteria</taxon>
        <taxon>Bacillati</taxon>
        <taxon>Actinomycetota</taxon>
        <taxon>Actinomycetes</taxon>
        <taxon>Mycobacteriales</taxon>
        <taxon>Gordoniaceae</taxon>
        <taxon>Gordonia</taxon>
    </lineage>
</organism>
<dbReference type="InterPro" id="IPR009057">
    <property type="entry name" value="Homeodomain-like_sf"/>
</dbReference>
<dbReference type="EMBL" id="JBHLWV010000020">
    <property type="protein sequence ID" value="MFC0315071.1"/>
    <property type="molecule type" value="Genomic_DNA"/>
</dbReference>
<keyword evidence="2" id="KW-0238">DNA-binding</keyword>
<evidence type="ECO:0000313" key="6">
    <source>
        <dbReference type="Proteomes" id="UP001589783"/>
    </source>
</evidence>
<dbReference type="InterPro" id="IPR018060">
    <property type="entry name" value="HTH_AraC"/>
</dbReference>
<evidence type="ECO:0000313" key="5">
    <source>
        <dbReference type="EMBL" id="MFC0315071.1"/>
    </source>
</evidence>
<dbReference type="PANTHER" id="PTHR46796">
    <property type="entry name" value="HTH-TYPE TRANSCRIPTIONAL ACTIVATOR RHAS-RELATED"/>
    <property type="match status" value="1"/>
</dbReference>
<sequence>MLRQEDARIPATPEGEVVKAAVADTASRLRLADGAVEVDCAAGQLVLFSPYRRLDWTFTEPTRLAVLSIPARLVDQCGEAFRRTGATVLDSPLSGATADFVTQFVLDTTAGRHGLGPGDVRAVIELIRGALALQEQTYDEYVRAAVRERIERDFANPDLSASVCAEGLGMSRRQLYRFFSGSEATVAGLITARRIEHVRTLLDAPESIRLTEVATASGFRSVGTLRRRFEAVVGQTPTEYRARVVAERGSTTLTPILMTGPRRPALPVSAVSDYV</sequence>
<evidence type="ECO:0000256" key="3">
    <source>
        <dbReference type="ARBA" id="ARBA00023163"/>
    </source>
</evidence>
<dbReference type="InterPro" id="IPR050204">
    <property type="entry name" value="AraC_XylS_family_regulators"/>
</dbReference>
<reference evidence="5 6" key="1">
    <citation type="submission" date="2024-09" db="EMBL/GenBank/DDBJ databases">
        <authorList>
            <person name="Sun Q."/>
            <person name="Mori K."/>
        </authorList>
    </citation>
    <scope>NUCLEOTIDE SEQUENCE [LARGE SCALE GENOMIC DNA]</scope>
    <source>
        <strain evidence="5 6">CCM 7957</strain>
    </source>
</reference>